<dbReference type="PANTHER" id="PTHR47966:SF73">
    <property type="entry name" value="PEPTIDASE A1 DOMAIN-CONTAINING PROTEIN"/>
    <property type="match status" value="1"/>
</dbReference>
<dbReference type="HOGENOM" id="CLU_013253_7_1_1"/>
<evidence type="ECO:0000256" key="1">
    <source>
        <dbReference type="ARBA" id="ARBA00007447"/>
    </source>
</evidence>
<name>R8BNC3_PHAM7</name>
<feature type="compositionally biased region" description="Basic and acidic residues" evidence="2">
    <location>
        <begin position="563"/>
        <end position="573"/>
    </location>
</feature>
<dbReference type="KEGG" id="tmn:UCRPA7_3715"/>
<reference evidence="7" key="1">
    <citation type="journal article" date="2013" name="Genome Announc.">
        <title>Draft genome sequence of the ascomycete Phaeoacremonium aleophilum strain UCR-PA7, a causal agent of the esca disease complex in grapevines.</title>
        <authorList>
            <person name="Blanco-Ulate B."/>
            <person name="Rolshausen P."/>
            <person name="Cantu D."/>
        </authorList>
    </citation>
    <scope>NUCLEOTIDE SEQUENCE [LARGE SCALE GENOMIC DNA]</scope>
    <source>
        <strain evidence="7">UCR-PA7</strain>
    </source>
</reference>
<keyword evidence="3" id="KW-0472">Membrane</keyword>
<feature type="region of interest" description="Disordered" evidence="2">
    <location>
        <begin position="504"/>
        <end position="585"/>
    </location>
</feature>
<feature type="signal peptide" evidence="4">
    <location>
        <begin position="1"/>
        <end position="17"/>
    </location>
</feature>
<feature type="chain" id="PRO_5004462891" evidence="4">
    <location>
        <begin position="18"/>
        <end position="585"/>
    </location>
</feature>
<dbReference type="EMBL" id="KB933061">
    <property type="protein sequence ID" value="EOO00795.1"/>
    <property type="molecule type" value="Genomic_DNA"/>
</dbReference>
<feature type="region of interest" description="Disordered" evidence="2">
    <location>
        <begin position="444"/>
        <end position="467"/>
    </location>
</feature>
<keyword evidence="3" id="KW-1133">Transmembrane helix</keyword>
<accession>R8BNC3</accession>
<dbReference type="Pfam" id="PF00026">
    <property type="entry name" value="Asp"/>
    <property type="match status" value="1"/>
</dbReference>
<evidence type="ECO:0000259" key="5">
    <source>
        <dbReference type="PROSITE" id="PS51767"/>
    </source>
</evidence>
<feature type="domain" description="Peptidase A1" evidence="5">
    <location>
        <begin position="52"/>
        <end position="400"/>
    </location>
</feature>
<evidence type="ECO:0000256" key="4">
    <source>
        <dbReference type="SAM" id="SignalP"/>
    </source>
</evidence>
<feature type="transmembrane region" description="Helical" evidence="3">
    <location>
        <begin position="473"/>
        <end position="496"/>
    </location>
</feature>
<feature type="compositionally biased region" description="Gly residues" evidence="2">
    <location>
        <begin position="444"/>
        <end position="455"/>
    </location>
</feature>
<evidence type="ECO:0000256" key="3">
    <source>
        <dbReference type="SAM" id="Phobius"/>
    </source>
</evidence>
<feature type="compositionally biased region" description="Polar residues" evidence="2">
    <location>
        <begin position="517"/>
        <end position="541"/>
    </location>
</feature>
<dbReference type="OrthoDB" id="771136at2759"/>
<dbReference type="RefSeq" id="XP_007914495.1">
    <property type="nucleotide sequence ID" value="XM_007916304.1"/>
</dbReference>
<dbReference type="SUPFAM" id="SSF50630">
    <property type="entry name" value="Acid proteases"/>
    <property type="match status" value="1"/>
</dbReference>
<dbReference type="GO" id="GO:0004190">
    <property type="term" value="F:aspartic-type endopeptidase activity"/>
    <property type="evidence" value="ECO:0007669"/>
    <property type="project" value="InterPro"/>
</dbReference>
<protein>
    <submittedName>
        <fullName evidence="6">Putative aspartic-type endopeptidase protein</fullName>
    </submittedName>
</protein>
<keyword evidence="3" id="KW-0812">Transmembrane</keyword>
<keyword evidence="7" id="KW-1185">Reference proteome</keyword>
<evidence type="ECO:0000313" key="7">
    <source>
        <dbReference type="Proteomes" id="UP000014074"/>
    </source>
</evidence>
<evidence type="ECO:0000256" key="2">
    <source>
        <dbReference type="SAM" id="MobiDB-lite"/>
    </source>
</evidence>
<dbReference type="GO" id="GO:0006508">
    <property type="term" value="P:proteolysis"/>
    <property type="evidence" value="ECO:0007669"/>
    <property type="project" value="InterPro"/>
</dbReference>
<dbReference type="GeneID" id="19324090"/>
<dbReference type="PRINTS" id="PR00792">
    <property type="entry name" value="PEPSIN"/>
</dbReference>
<dbReference type="PROSITE" id="PS51767">
    <property type="entry name" value="PEPTIDASE_A1"/>
    <property type="match status" value="1"/>
</dbReference>
<sequence length="585" mass="62718">MKPTILYALISADLASAVVQLSFAKQAAHKYVKSSRRDNEVQAKLWWAEWTYVVNATVGTPGQPVSLIISPSASDTWVPDAHSYECTEYEPDEYCKWGTFEFEESSTYEAQAPSDYSDSYYSSSGFSYDYTDGNYGYGEYFNDVLDLGGVGVTNFSMGLVNQTSRWIGTLGIGYNDSTYSNLPDRLLENGLINSTAYSVWLDDERATTGSLLFGAIDTAKFSGNLTRINASKYSSNYLSFGIYLNSINATTDDSSSVYTLDSVELPLSVSVSPSDSISILPTDIATQIWQLVGATYDEDWGRALISCDAANSTETFTFQLAGTDGPIIEATMADLVISADQFVDSTWSWDTSSEITQCLFGIQNSSSYYYYYDDYYTLGSTLLRRTYTVFDLVNDEVAVAPVNFGSDESNVVPFPVYGATIPSATLKCGSYGCYTGTATSYTGSGGGSGSGGSGDGDSDSSDPRGLGMPSVPAVVGASLGAGLGALLIAGVVLLILRHRKRSQTPSSEYVAEVVNRGQGQTETTEANESQAINGEQLSSRASGKAPEMSLPTPPPPVAMSRISESEEARRSLEEASGGHGKSTNV</sequence>
<dbReference type="PANTHER" id="PTHR47966">
    <property type="entry name" value="BETA-SITE APP-CLEAVING ENZYME, ISOFORM A-RELATED"/>
    <property type="match status" value="1"/>
</dbReference>
<dbReference type="InterPro" id="IPR033121">
    <property type="entry name" value="PEPTIDASE_A1"/>
</dbReference>
<dbReference type="AlphaFoldDB" id="R8BNC3"/>
<keyword evidence="4" id="KW-0732">Signal</keyword>
<organism evidence="6 7">
    <name type="scientific">Phaeoacremonium minimum (strain UCR-PA7)</name>
    <name type="common">Esca disease fungus</name>
    <name type="synonym">Togninia minima</name>
    <dbReference type="NCBI Taxonomy" id="1286976"/>
    <lineage>
        <taxon>Eukaryota</taxon>
        <taxon>Fungi</taxon>
        <taxon>Dikarya</taxon>
        <taxon>Ascomycota</taxon>
        <taxon>Pezizomycotina</taxon>
        <taxon>Sordariomycetes</taxon>
        <taxon>Sordariomycetidae</taxon>
        <taxon>Togniniales</taxon>
        <taxon>Togniniaceae</taxon>
        <taxon>Phaeoacremonium</taxon>
    </lineage>
</organism>
<comment type="similarity">
    <text evidence="1">Belongs to the peptidase A1 family.</text>
</comment>
<proteinExistence type="inferred from homology"/>
<dbReference type="Proteomes" id="UP000014074">
    <property type="component" value="Unassembled WGS sequence"/>
</dbReference>
<dbReference type="InterPro" id="IPR021109">
    <property type="entry name" value="Peptidase_aspartic_dom_sf"/>
</dbReference>
<evidence type="ECO:0000313" key="6">
    <source>
        <dbReference type="EMBL" id="EOO00795.1"/>
    </source>
</evidence>
<gene>
    <name evidence="6" type="ORF">UCRPA7_3715</name>
</gene>
<dbReference type="eggNOG" id="KOG1339">
    <property type="taxonomic scope" value="Eukaryota"/>
</dbReference>
<dbReference type="Gene3D" id="2.40.70.10">
    <property type="entry name" value="Acid Proteases"/>
    <property type="match status" value="2"/>
</dbReference>
<dbReference type="InterPro" id="IPR001461">
    <property type="entry name" value="Aspartic_peptidase_A1"/>
</dbReference>